<proteinExistence type="predicted"/>
<dbReference type="Proteomes" id="UP001341840">
    <property type="component" value="Unassembled WGS sequence"/>
</dbReference>
<feature type="compositionally biased region" description="Basic and acidic residues" evidence="1">
    <location>
        <begin position="230"/>
        <end position="259"/>
    </location>
</feature>
<feature type="compositionally biased region" description="Acidic residues" evidence="1">
    <location>
        <begin position="279"/>
        <end position="295"/>
    </location>
</feature>
<sequence>MGLRKGSLKLDILMLGGGGPSGDNDHAGGEVGQNEEAGGEVDGPNVQNANGGVGDDAPNGQNVEGAGEEVPQHVKNEELLVEEEEANLENMNGVAEAVGPSGDGVNVVSNDEATTGAGYGEVESRDESGQNDDAEDVVGEVDSQDEAGHNDEAEDVVGEGMKQWTRGCKRATMTATMQNMCLLQKRLTVSTTLTSSTVRNGVAEAVGPSGDGVNVVSNDEATTGTGSGEVESRDESGQNDDAKDVVGEVDSRDEAGHNDEAEDVVGEGDETMDERLQESDDDSDDAEYVPPAEEADSVNDAHFIDSEEELDLDDTFFGVQGEAGANSADDKGKRVVNEDFDAEGEDSEELDECYAVGGYDREDADDEGGDSERMEFPVHRPLPNMAEYRWVLGIVYALKEEFKNAVTSHTVYSKRGIKFQKVDRKHVFVNCQE</sequence>
<accession>A0ABU6ZCM7</accession>
<keyword evidence="3" id="KW-1185">Reference proteome</keyword>
<evidence type="ECO:0000256" key="1">
    <source>
        <dbReference type="SAM" id="MobiDB-lite"/>
    </source>
</evidence>
<dbReference type="EMBL" id="JASCZI010272053">
    <property type="protein sequence ID" value="MED6219663.1"/>
    <property type="molecule type" value="Genomic_DNA"/>
</dbReference>
<gene>
    <name evidence="2" type="ORF">PIB30_037889</name>
</gene>
<feature type="region of interest" description="Disordered" evidence="1">
    <location>
        <begin position="13"/>
        <end position="78"/>
    </location>
</feature>
<feature type="compositionally biased region" description="Acidic residues" evidence="1">
    <location>
        <begin position="260"/>
        <end position="272"/>
    </location>
</feature>
<evidence type="ECO:0008006" key="4">
    <source>
        <dbReference type="Google" id="ProtNLM"/>
    </source>
</evidence>
<reference evidence="2 3" key="1">
    <citation type="journal article" date="2023" name="Plants (Basel)">
        <title>Bridging the Gap: Combining Genomics and Transcriptomics Approaches to Understand Stylosanthes scabra, an Orphan Legume from the Brazilian Caatinga.</title>
        <authorList>
            <person name="Ferreira-Neto J.R.C."/>
            <person name="da Silva M.D."/>
            <person name="Binneck E."/>
            <person name="de Melo N.F."/>
            <person name="da Silva R.H."/>
            <person name="de Melo A.L.T.M."/>
            <person name="Pandolfi V."/>
            <person name="Bustamante F.O."/>
            <person name="Brasileiro-Vidal A.C."/>
            <person name="Benko-Iseppon A.M."/>
        </authorList>
    </citation>
    <scope>NUCLEOTIDE SEQUENCE [LARGE SCALE GENOMIC DNA]</scope>
    <source>
        <tissue evidence="2">Leaves</tissue>
    </source>
</reference>
<evidence type="ECO:0000313" key="3">
    <source>
        <dbReference type="Proteomes" id="UP001341840"/>
    </source>
</evidence>
<evidence type="ECO:0000313" key="2">
    <source>
        <dbReference type="EMBL" id="MED6219663.1"/>
    </source>
</evidence>
<feature type="region of interest" description="Disordered" evidence="1">
    <location>
        <begin position="202"/>
        <end position="295"/>
    </location>
</feature>
<feature type="compositionally biased region" description="Polar residues" evidence="1">
    <location>
        <begin position="215"/>
        <end position="224"/>
    </location>
</feature>
<name>A0ABU6ZCM7_9FABA</name>
<feature type="compositionally biased region" description="Acidic residues" evidence="1">
    <location>
        <begin position="129"/>
        <end position="145"/>
    </location>
</feature>
<protein>
    <recommendedName>
        <fullName evidence="4">Transposase MuDR plant domain-containing protein</fullName>
    </recommendedName>
</protein>
<comment type="caution">
    <text evidence="2">The sequence shown here is derived from an EMBL/GenBank/DDBJ whole genome shotgun (WGS) entry which is preliminary data.</text>
</comment>
<organism evidence="2 3">
    <name type="scientific">Stylosanthes scabra</name>
    <dbReference type="NCBI Taxonomy" id="79078"/>
    <lineage>
        <taxon>Eukaryota</taxon>
        <taxon>Viridiplantae</taxon>
        <taxon>Streptophyta</taxon>
        <taxon>Embryophyta</taxon>
        <taxon>Tracheophyta</taxon>
        <taxon>Spermatophyta</taxon>
        <taxon>Magnoliopsida</taxon>
        <taxon>eudicotyledons</taxon>
        <taxon>Gunneridae</taxon>
        <taxon>Pentapetalae</taxon>
        <taxon>rosids</taxon>
        <taxon>fabids</taxon>
        <taxon>Fabales</taxon>
        <taxon>Fabaceae</taxon>
        <taxon>Papilionoideae</taxon>
        <taxon>50 kb inversion clade</taxon>
        <taxon>dalbergioids sensu lato</taxon>
        <taxon>Dalbergieae</taxon>
        <taxon>Pterocarpus clade</taxon>
        <taxon>Stylosanthes</taxon>
    </lineage>
</organism>
<feature type="region of interest" description="Disordered" evidence="1">
    <location>
        <begin position="94"/>
        <end position="161"/>
    </location>
</feature>
<feature type="region of interest" description="Disordered" evidence="1">
    <location>
        <begin position="357"/>
        <end position="376"/>
    </location>
</feature>